<sequence>MNQHDAANHDQPSQAKPRFSVGLTGGIGSGKSTVADMFAARGAAVIDTDVIAHRLTAADGAAIAPITAEFGSAFIDAGGAMDRAKMRAHVFSDPLAKRRLEAILHPLIRAETARAAENAEGSYLIFVVPLLVESGNWRERVQRILVVDCDEQVQLERVMRRNAMTLSQVQAIMATQASRQQRLQAADDVIVNDSGPAALLPQVTCLHASYQALSRSL</sequence>
<evidence type="ECO:0000256" key="4">
    <source>
        <dbReference type="ARBA" id="ARBA00022993"/>
    </source>
</evidence>
<dbReference type="PANTHER" id="PTHR10695">
    <property type="entry name" value="DEPHOSPHO-COA KINASE-RELATED"/>
    <property type="match status" value="1"/>
</dbReference>
<dbReference type="NCBIfam" id="TIGR00152">
    <property type="entry name" value="dephospho-CoA kinase"/>
    <property type="match status" value="1"/>
</dbReference>
<organism evidence="8 9">
    <name type="scientific">Collimonas rhizosphaerae</name>
    <dbReference type="NCBI Taxonomy" id="3126357"/>
    <lineage>
        <taxon>Bacteria</taxon>
        <taxon>Pseudomonadati</taxon>
        <taxon>Pseudomonadota</taxon>
        <taxon>Betaproteobacteria</taxon>
        <taxon>Burkholderiales</taxon>
        <taxon>Oxalobacteraceae</taxon>
        <taxon>Collimonas</taxon>
    </lineage>
</organism>
<feature type="binding site" evidence="5">
    <location>
        <begin position="28"/>
        <end position="33"/>
    </location>
    <ligand>
        <name>ATP</name>
        <dbReference type="ChEBI" id="CHEBI:30616"/>
    </ligand>
</feature>
<evidence type="ECO:0000313" key="8">
    <source>
        <dbReference type="EMBL" id="MEM4988655.1"/>
    </source>
</evidence>
<protein>
    <recommendedName>
        <fullName evidence="5 6">Dephospho-CoA kinase</fullName>
        <ecNumber evidence="5 6">2.7.1.24</ecNumber>
    </recommendedName>
    <alternativeName>
        <fullName evidence="5">Dephosphocoenzyme A kinase</fullName>
    </alternativeName>
</protein>
<evidence type="ECO:0000256" key="3">
    <source>
        <dbReference type="ARBA" id="ARBA00022840"/>
    </source>
</evidence>
<dbReference type="PROSITE" id="PS51219">
    <property type="entry name" value="DPCK"/>
    <property type="match status" value="1"/>
</dbReference>
<keyword evidence="4 5" id="KW-0173">Coenzyme A biosynthesis</keyword>
<comment type="function">
    <text evidence="5">Catalyzes the phosphorylation of the 3'-hydroxyl group of dephosphocoenzyme A to form coenzyme A.</text>
</comment>
<comment type="catalytic activity">
    <reaction evidence="5">
        <text>3'-dephospho-CoA + ATP = ADP + CoA + H(+)</text>
        <dbReference type="Rhea" id="RHEA:18245"/>
        <dbReference type="ChEBI" id="CHEBI:15378"/>
        <dbReference type="ChEBI" id="CHEBI:30616"/>
        <dbReference type="ChEBI" id="CHEBI:57287"/>
        <dbReference type="ChEBI" id="CHEBI:57328"/>
        <dbReference type="ChEBI" id="CHEBI:456216"/>
        <dbReference type="EC" id="2.7.1.24"/>
    </reaction>
</comment>
<dbReference type="GO" id="GO:0004140">
    <property type="term" value="F:dephospho-CoA kinase activity"/>
    <property type="evidence" value="ECO:0007669"/>
    <property type="project" value="UniProtKB-EC"/>
</dbReference>
<dbReference type="Pfam" id="PF01121">
    <property type="entry name" value="CoaE"/>
    <property type="match status" value="1"/>
</dbReference>
<feature type="region of interest" description="Disordered" evidence="7">
    <location>
        <begin position="1"/>
        <end position="22"/>
    </location>
</feature>
<reference evidence="8 9" key="1">
    <citation type="submission" date="2024-02" db="EMBL/GenBank/DDBJ databases">
        <title>Draft genome sequence of Collimonas sp. strain H4R21, an effective mineral-weathering bacterial strain isolated from the beech rhizosphere.</title>
        <authorList>
            <person name="Morin E."/>
            <person name="Uroz S."/>
            <person name="Leveau J.H.J."/>
            <person name="Kumar R."/>
            <person name="Rey M.W."/>
            <person name="Pham J."/>
        </authorList>
    </citation>
    <scope>NUCLEOTIDE SEQUENCE [LARGE SCALE GENOMIC DNA]</scope>
    <source>
        <strain evidence="8 9">H4R21</strain>
    </source>
</reference>
<dbReference type="EC" id="2.7.1.24" evidence="5 6"/>
<evidence type="ECO:0000256" key="5">
    <source>
        <dbReference type="HAMAP-Rule" id="MF_00376"/>
    </source>
</evidence>
<dbReference type="HAMAP" id="MF_00376">
    <property type="entry name" value="Dephospho_CoA_kinase"/>
    <property type="match status" value="1"/>
</dbReference>
<dbReference type="CDD" id="cd02022">
    <property type="entry name" value="DPCK"/>
    <property type="match status" value="1"/>
</dbReference>
<evidence type="ECO:0000256" key="6">
    <source>
        <dbReference type="NCBIfam" id="TIGR00152"/>
    </source>
</evidence>
<dbReference type="Gene3D" id="3.40.50.300">
    <property type="entry name" value="P-loop containing nucleotide triphosphate hydrolases"/>
    <property type="match status" value="1"/>
</dbReference>
<keyword evidence="5" id="KW-0963">Cytoplasm</keyword>
<keyword evidence="9" id="KW-1185">Reference proteome</keyword>
<keyword evidence="5 8" id="KW-0418">Kinase</keyword>
<comment type="subcellular location">
    <subcellularLocation>
        <location evidence="5">Cytoplasm</location>
    </subcellularLocation>
</comment>
<dbReference type="Proteomes" id="UP001495910">
    <property type="component" value="Unassembled WGS sequence"/>
</dbReference>
<dbReference type="RefSeq" id="WP_342830023.1">
    <property type="nucleotide sequence ID" value="NZ_JBANDC010000009.1"/>
</dbReference>
<evidence type="ECO:0000256" key="2">
    <source>
        <dbReference type="ARBA" id="ARBA00022741"/>
    </source>
</evidence>
<feature type="compositionally biased region" description="Polar residues" evidence="7">
    <location>
        <begin position="1"/>
        <end position="14"/>
    </location>
</feature>
<comment type="pathway">
    <text evidence="5">Cofactor biosynthesis; coenzyme A biosynthesis; CoA from (R)-pantothenate: step 5/5.</text>
</comment>
<evidence type="ECO:0000256" key="7">
    <source>
        <dbReference type="SAM" id="MobiDB-lite"/>
    </source>
</evidence>
<keyword evidence="3 5" id="KW-0067">ATP-binding</keyword>
<dbReference type="EMBL" id="JBANDC010000009">
    <property type="protein sequence ID" value="MEM4988655.1"/>
    <property type="molecule type" value="Genomic_DNA"/>
</dbReference>
<proteinExistence type="inferred from homology"/>
<comment type="caution">
    <text evidence="8">The sequence shown here is derived from an EMBL/GenBank/DDBJ whole genome shotgun (WGS) entry which is preliminary data.</text>
</comment>
<evidence type="ECO:0000256" key="1">
    <source>
        <dbReference type="ARBA" id="ARBA00009018"/>
    </source>
</evidence>
<name>A0ABU9PXF5_9BURK</name>
<dbReference type="SUPFAM" id="SSF52540">
    <property type="entry name" value="P-loop containing nucleoside triphosphate hydrolases"/>
    <property type="match status" value="1"/>
</dbReference>
<gene>
    <name evidence="5 8" type="primary">coaE</name>
    <name evidence="8" type="ORF">V8G57_14775</name>
</gene>
<dbReference type="InterPro" id="IPR001977">
    <property type="entry name" value="Depp_CoAkinase"/>
</dbReference>
<keyword evidence="5 8" id="KW-0808">Transferase</keyword>
<keyword evidence="2 5" id="KW-0547">Nucleotide-binding</keyword>
<evidence type="ECO:0000313" key="9">
    <source>
        <dbReference type="Proteomes" id="UP001495910"/>
    </source>
</evidence>
<accession>A0ABU9PXF5</accession>
<dbReference type="PANTHER" id="PTHR10695:SF46">
    <property type="entry name" value="BIFUNCTIONAL COENZYME A SYNTHASE-RELATED"/>
    <property type="match status" value="1"/>
</dbReference>
<comment type="similarity">
    <text evidence="1 5">Belongs to the CoaE family.</text>
</comment>
<dbReference type="InterPro" id="IPR027417">
    <property type="entry name" value="P-loop_NTPase"/>
</dbReference>